<keyword evidence="3" id="KW-0862">Zinc</keyword>
<evidence type="ECO:0008006" key="10">
    <source>
        <dbReference type="Google" id="ProtNLM"/>
    </source>
</evidence>
<dbReference type="Gene3D" id="3.90.1590.10">
    <property type="entry name" value="glutathione-dependent formaldehyde- activating enzyme (gfa)"/>
    <property type="match status" value="1"/>
</dbReference>
<evidence type="ECO:0000259" key="5">
    <source>
        <dbReference type="PROSITE" id="PS51502"/>
    </source>
</evidence>
<evidence type="ECO:0000256" key="3">
    <source>
        <dbReference type="ARBA" id="ARBA00022833"/>
    </source>
</evidence>
<dbReference type="AlphaFoldDB" id="A0A6A6Y9I4"/>
<dbReference type="PROSITE" id="PS51502">
    <property type="entry name" value="S_R_A_B_BARREL"/>
    <property type="match status" value="1"/>
</dbReference>
<gene>
    <name evidence="7 9" type="ORF">BDZ99DRAFT_467043</name>
</gene>
<proteinExistence type="inferred from homology"/>
<accession>A0A6A6Y9I4</accession>
<dbReference type="GO" id="GO:0046872">
    <property type="term" value="F:metal ion binding"/>
    <property type="evidence" value="ECO:0007669"/>
    <property type="project" value="UniProtKB-KW"/>
</dbReference>
<dbReference type="GO" id="GO:0016846">
    <property type="term" value="F:carbon-sulfur lyase activity"/>
    <property type="evidence" value="ECO:0007669"/>
    <property type="project" value="InterPro"/>
</dbReference>
<dbReference type="Proteomes" id="UP000504636">
    <property type="component" value="Unplaced"/>
</dbReference>
<dbReference type="Gene3D" id="3.30.70.100">
    <property type="match status" value="1"/>
</dbReference>
<feature type="domain" description="CENP-V/GFA" evidence="6">
    <location>
        <begin position="143"/>
        <end position="250"/>
    </location>
</feature>
<organism evidence="7">
    <name type="scientific">Mytilinidion resinicola</name>
    <dbReference type="NCBI Taxonomy" id="574789"/>
    <lineage>
        <taxon>Eukaryota</taxon>
        <taxon>Fungi</taxon>
        <taxon>Dikarya</taxon>
        <taxon>Ascomycota</taxon>
        <taxon>Pezizomycotina</taxon>
        <taxon>Dothideomycetes</taxon>
        <taxon>Pleosporomycetidae</taxon>
        <taxon>Mytilinidiales</taxon>
        <taxon>Mytilinidiaceae</taxon>
        <taxon>Mytilinidion</taxon>
    </lineage>
</organism>
<evidence type="ECO:0000259" key="6">
    <source>
        <dbReference type="PROSITE" id="PS51891"/>
    </source>
</evidence>
<dbReference type="PANTHER" id="PTHR33337">
    <property type="entry name" value="GFA DOMAIN-CONTAINING PROTEIN"/>
    <property type="match status" value="1"/>
</dbReference>
<dbReference type="OrthoDB" id="1601230at2759"/>
<dbReference type="PROSITE" id="PS51891">
    <property type="entry name" value="CENP_V_GFA"/>
    <property type="match status" value="1"/>
</dbReference>
<sequence>MAHTPTSSMTSSFQGPSSSTAITHIVVFKYRPDITWTDLEAHFSVFRALQTQCVHPSTGKPYMLSMRMGNNRSREALNKGMTHGFVLEFASQDDLDYYLTKDPVHAAFSKAAKPLIEDSLVVDITPGKLFGDLPAPLTSKTTHSGSCHCGNLAFTAALDTYPQPLHVLCHCRTCQLLSGSPYTCNTIIPQGDLTITRGSPAEYAYTGASGKKVHCFFCRECTSHIYHVQDVAPDVVVVRTLLLEDGPKWGAGGEIFAEGRLGWVSDLKAALE</sequence>
<dbReference type="Pfam" id="PF04828">
    <property type="entry name" value="GFA"/>
    <property type="match status" value="1"/>
</dbReference>
<evidence type="ECO:0000313" key="8">
    <source>
        <dbReference type="Proteomes" id="UP000504636"/>
    </source>
</evidence>
<dbReference type="RefSeq" id="XP_033571749.1">
    <property type="nucleotide sequence ID" value="XM_033720927.1"/>
</dbReference>
<dbReference type="SMART" id="SM00886">
    <property type="entry name" value="Dabb"/>
    <property type="match status" value="1"/>
</dbReference>
<keyword evidence="4" id="KW-0456">Lyase</keyword>
<dbReference type="EMBL" id="MU003711">
    <property type="protein sequence ID" value="KAF2804785.1"/>
    <property type="molecule type" value="Genomic_DNA"/>
</dbReference>
<protein>
    <recommendedName>
        <fullName evidence="10">Mss4-like protein</fullName>
    </recommendedName>
</protein>
<keyword evidence="2" id="KW-0479">Metal-binding</keyword>
<dbReference type="InterPro" id="IPR011057">
    <property type="entry name" value="Mss4-like_sf"/>
</dbReference>
<dbReference type="InterPro" id="IPR006913">
    <property type="entry name" value="CENP-V/GFA"/>
</dbReference>
<reference evidence="9" key="3">
    <citation type="submission" date="2025-04" db="UniProtKB">
        <authorList>
            <consortium name="RefSeq"/>
        </authorList>
    </citation>
    <scope>IDENTIFICATION</scope>
    <source>
        <strain evidence="9">CBS 304.34</strain>
    </source>
</reference>
<evidence type="ECO:0000313" key="9">
    <source>
        <dbReference type="RefSeq" id="XP_033571749.1"/>
    </source>
</evidence>
<comment type="similarity">
    <text evidence="1">Belongs to the Gfa family.</text>
</comment>
<dbReference type="GeneID" id="54461820"/>
<name>A0A6A6Y9I4_9PEZI</name>
<dbReference type="SUPFAM" id="SSF54909">
    <property type="entry name" value="Dimeric alpha+beta barrel"/>
    <property type="match status" value="1"/>
</dbReference>
<dbReference type="InterPro" id="IPR013097">
    <property type="entry name" value="Dabb"/>
</dbReference>
<evidence type="ECO:0000256" key="1">
    <source>
        <dbReference type="ARBA" id="ARBA00005495"/>
    </source>
</evidence>
<evidence type="ECO:0000256" key="4">
    <source>
        <dbReference type="ARBA" id="ARBA00023239"/>
    </source>
</evidence>
<feature type="domain" description="Stress-response A/B barrel" evidence="5">
    <location>
        <begin position="22"/>
        <end position="124"/>
    </location>
</feature>
<reference evidence="9" key="2">
    <citation type="submission" date="2020-04" db="EMBL/GenBank/DDBJ databases">
        <authorList>
            <consortium name="NCBI Genome Project"/>
        </authorList>
    </citation>
    <scope>NUCLEOTIDE SEQUENCE</scope>
    <source>
        <strain evidence="9">CBS 304.34</strain>
    </source>
</reference>
<dbReference type="Pfam" id="PF07876">
    <property type="entry name" value="Dabb"/>
    <property type="match status" value="1"/>
</dbReference>
<evidence type="ECO:0000313" key="7">
    <source>
        <dbReference type="EMBL" id="KAF2804785.1"/>
    </source>
</evidence>
<dbReference type="PANTHER" id="PTHR33337:SF30">
    <property type="entry name" value="DUF636 DOMAIN PROTEIN (AFU_ORTHOLOGUE AFUA_1G03180)"/>
    <property type="match status" value="1"/>
</dbReference>
<dbReference type="InterPro" id="IPR011008">
    <property type="entry name" value="Dimeric_a/b-barrel"/>
</dbReference>
<dbReference type="SUPFAM" id="SSF51316">
    <property type="entry name" value="Mss4-like"/>
    <property type="match status" value="1"/>
</dbReference>
<reference evidence="7 9" key="1">
    <citation type="journal article" date="2020" name="Stud. Mycol.">
        <title>101 Dothideomycetes genomes: a test case for predicting lifestyles and emergence of pathogens.</title>
        <authorList>
            <person name="Haridas S."/>
            <person name="Albert R."/>
            <person name="Binder M."/>
            <person name="Bloem J."/>
            <person name="Labutti K."/>
            <person name="Salamov A."/>
            <person name="Andreopoulos B."/>
            <person name="Baker S."/>
            <person name="Barry K."/>
            <person name="Bills G."/>
            <person name="Bluhm B."/>
            <person name="Cannon C."/>
            <person name="Castanera R."/>
            <person name="Culley D."/>
            <person name="Daum C."/>
            <person name="Ezra D."/>
            <person name="Gonzalez J."/>
            <person name="Henrissat B."/>
            <person name="Kuo A."/>
            <person name="Liang C."/>
            <person name="Lipzen A."/>
            <person name="Lutzoni F."/>
            <person name="Magnuson J."/>
            <person name="Mondo S."/>
            <person name="Nolan M."/>
            <person name="Ohm R."/>
            <person name="Pangilinan J."/>
            <person name="Park H.-J."/>
            <person name="Ramirez L."/>
            <person name="Alfaro M."/>
            <person name="Sun H."/>
            <person name="Tritt A."/>
            <person name="Yoshinaga Y."/>
            <person name="Zwiers L.-H."/>
            <person name="Turgeon B."/>
            <person name="Goodwin S."/>
            <person name="Spatafora J."/>
            <person name="Crous P."/>
            <person name="Grigoriev I."/>
        </authorList>
    </citation>
    <scope>NUCLEOTIDE SEQUENCE</scope>
    <source>
        <strain evidence="7 9">CBS 304.34</strain>
    </source>
</reference>
<evidence type="ECO:0000256" key="2">
    <source>
        <dbReference type="ARBA" id="ARBA00022723"/>
    </source>
</evidence>
<keyword evidence="8" id="KW-1185">Reference proteome</keyword>